<feature type="domain" description="Response regulatory" evidence="7">
    <location>
        <begin position="3"/>
        <end position="119"/>
    </location>
</feature>
<gene>
    <name evidence="8" type="ORF">ACFSCS_02710</name>
</gene>
<dbReference type="PANTHER" id="PTHR43214">
    <property type="entry name" value="TWO-COMPONENT RESPONSE REGULATOR"/>
    <property type="match status" value="1"/>
</dbReference>
<accession>A0ABW4RSC8</accession>
<protein>
    <submittedName>
        <fullName evidence="8">Response regulator</fullName>
    </submittedName>
</protein>
<evidence type="ECO:0000259" key="7">
    <source>
        <dbReference type="PROSITE" id="PS50110"/>
    </source>
</evidence>
<organism evidence="8 9">
    <name type="scientific">Luteococcus peritonei</name>
    <dbReference type="NCBI Taxonomy" id="88874"/>
    <lineage>
        <taxon>Bacteria</taxon>
        <taxon>Bacillati</taxon>
        <taxon>Actinomycetota</taxon>
        <taxon>Actinomycetes</taxon>
        <taxon>Propionibacteriales</taxon>
        <taxon>Propionibacteriaceae</taxon>
        <taxon>Luteococcus</taxon>
    </lineage>
</organism>
<evidence type="ECO:0000256" key="2">
    <source>
        <dbReference type="ARBA" id="ARBA00023015"/>
    </source>
</evidence>
<proteinExistence type="predicted"/>
<comment type="caution">
    <text evidence="8">The sequence shown here is derived from an EMBL/GenBank/DDBJ whole genome shotgun (WGS) entry which is preliminary data.</text>
</comment>
<dbReference type="SUPFAM" id="SSF46894">
    <property type="entry name" value="C-terminal effector domain of the bipartite response regulators"/>
    <property type="match status" value="1"/>
</dbReference>
<dbReference type="PROSITE" id="PS50043">
    <property type="entry name" value="HTH_LUXR_2"/>
    <property type="match status" value="1"/>
</dbReference>
<name>A0ABW4RSC8_9ACTN</name>
<reference evidence="9" key="1">
    <citation type="journal article" date="2019" name="Int. J. Syst. Evol. Microbiol.">
        <title>The Global Catalogue of Microorganisms (GCM) 10K type strain sequencing project: providing services to taxonomists for standard genome sequencing and annotation.</title>
        <authorList>
            <consortium name="The Broad Institute Genomics Platform"/>
            <consortium name="The Broad Institute Genome Sequencing Center for Infectious Disease"/>
            <person name="Wu L."/>
            <person name="Ma J."/>
        </authorList>
    </citation>
    <scope>NUCLEOTIDE SEQUENCE [LARGE SCALE GENOMIC DNA]</scope>
    <source>
        <strain evidence="9">CAIM 431</strain>
    </source>
</reference>
<evidence type="ECO:0000256" key="3">
    <source>
        <dbReference type="ARBA" id="ARBA00023125"/>
    </source>
</evidence>
<dbReference type="CDD" id="cd17535">
    <property type="entry name" value="REC_NarL-like"/>
    <property type="match status" value="1"/>
</dbReference>
<evidence type="ECO:0000259" key="6">
    <source>
        <dbReference type="PROSITE" id="PS50043"/>
    </source>
</evidence>
<dbReference type="SMART" id="SM00448">
    <property type="entry name" value="REC"/>
    <property type="match status" value="1"/>
</dbReference>
<dbReference type="CDD" id="cd06170">
    <property type="entry name" value="LuxR_C_like"/>
    <property type="match status" value="1"/>
</dbReference>
<evidence type="ECO:0000256" key="5">
    <source>
        <dbReference type="PROSITE-ProRule" id="PRU00169"/>
    </source>
</evidence>
<keyword evidence="9" id="KW-1185">Reference proteome</keyword>
<dbReference type="InterPro" id="IPR001789">
    <property type="entry name" value="Sig_transdc_resp-reg_receiver"/>
</dbReference>
<dbReference type="Pfam" id="PF00196">
    <property type="entry name" value="GerE"/>
    <property type="match status" value="1"/>
</dbReference>
<dbReference type="Pfam" id="PF00072">
    <property type="entry name" value="Response_reg"/>
    <property type="match status" value="1"/>
</dbReference>
<keyword evidence="2" id="KW-0805">Transcription regulation</keyword>
<dbReference type="PANTHER" id="PTHR43214:SF24">
    <property type="entry name" value="TRANSCRIPTIONAL REGULATORY PROTEIN NARL-RELATED"/>
    <property type="match status" value="1"/>
</dbReference>
<dbReference type="InterPro" id="IPR016032">
    <property type="entry name" value="Sig_transdc_resp-reg_C-effctor"/>
</dbReference>
<keyword evidence="3" id="KW-0238">DNA-binding</keyword>
<dbReference type="RefSeq" id="WP_343872115.1">
    <property type="nucleotide sequence ID" value="NZ_BAAAIX010000005.1"/>
</dbReference>
<evidence type="ECO:0000256" key="4">
    <source>
        <dbReference type="ARBA" id="ARBA00023163"/>
    </source>
</evidence>
<dbReference type="InterPro" id="IPR011006">
    <property type="entry name" value="CheY-like_superfamily"/>
</dbReference>
<dbReference type="Gene3D" id="3.40.50.2300">
    <property type="match status" value="1"/>
</dbReference>
<keyword evidence="4" id="KW-0804">Transcription</keyword>
<sequence length="213" mass="22709">MTRLLVVDDDTFVLAGIRSMLAEQPDLEIVGTASDGQEAIDQVRLGTPDVVLMDLRMPGMNGIEATRAIKRQPHGPRVLVLTTWDTDDMIREALTAGADGFLLKDTSPDELAAAIRRTHAGEPTLAPAITPRLVAAYTNGARARRESLDSLTQLSELEGEVALAIARGLTNAEIAAQQYMSVGNVKACVSSILAKLGLSNRVQIATLVQPGRA</sequence>
<feature type="domain" description="HTH luxR-type" evidence="6">
    <location>
        <begin position="147"/>
        <end position="212"/>
    </location>
</feature>
<evidence type="ECO:0000313" key="9">
    <source>
        <dbReference type="Proteomes" id="UP001597326"/>
    </source>
</evidence>
<evidence type="ECO:0000256" key="1">
    <source>
        <dbReference type="ARBA" id="ARBA00022553"/>
    </source>
</evidence>
<dbReference type="PROSITE" id="PS50110">
    <property type="entry name" value="RESPONSE_REGULATORY"/>
    <property type="match status" value="1"/>
</dbReference>
<dbReference type="EMBL" id="JBHUFZ010000006">
    <property type="protein sequence ID" value="MFD1889096.1"/>
    <property type="molecule type" value="Genomic_DNA"/>
</dbReference>
<dbReference type="InterPro" id="IPR000792">
    <property type="entry name" value="Tscrpt_reg_LuxR_C"/>
</dbReference>
<dbReference type="SMART" id="SM00421">
    <property type="entry name" value="HTH_LUXR"/>
    <property type="match status" value="1"/>
</dbReference>
<evidence type="ECO:0000313" key="8">
    <source>
        <dbReference type="EMBL" id="MFD1889096.1"/>
    </source>
</evidence>
<dbReference type="InterPro" id="IPR058245">
    <property type="entry name" value="NreC/VraR/RcsB-like_REC"/>
</dbReference>
<dbReference type="InterPro" id="IPR039420">
    <property type="entry name" value="WalR-like"/>
</dbReference>
<keyword evidence="1 5" id="KW-0597">Phosphoprotein</keyword>
<dbReference type="Proteomes" id="UP001597326">
    <property type="component" value="Unassembled WGS sequence"/>
</dbReference>
<feature type="modified residue" description="4-aspartylphosphate" evidence="5">
    <location>
        <position position="54"/>
    </location>
</feature>
<dbReference type="SUPFAM" id="SSF52172">
    <property type="entry name" value="CheY-like"/>
    <property type="match status" value="1"/>
</dbReference>